<proteinExistence type="predicted"/>
<comment type="caution">
    <text evidence="3">The sequence shown here is derived from an EMBL/GenBank/DDBJ whole genome shotgun (WGS) entry which is preliminary data.</text>
</comment>
<dbReference type="Proteomes" id="UP000552709">
    <property type="component" value="Unassembled WGS sequence"/>
</dbReference>
<keyword evidence="1" id="KW-0175">Coiled coil</keyword>
<feature type="signal peptide" evidence="2">
    <location>
        <begin position="1"/>
        <end position="21"/>
    </location>
</feature>
<feature type="coiled-coil region" evidence="1">
    <location>
        <begin position="303"/>
        <end position="330"/>
    </location>
</feature>
<sequence length="347" mass="37000">MRHGAILTAVTVGMLSSVASAANGWDHLGGVLQQACVTANGNVKGVGVIDTGRFGEKMQWLCQLQSIHGFINNNLLNGDWEGFARAVAGKYMGQLANYAGENMGNLGGLNDVLKRLNEGMETSYGEFRQALYGATIKSLGKGKSLNANYAEGSVGSVAEQAIASNPSLALANGVARASDAMNAARGVQNAYKAQKIQKQTTDALEANTAQAMNAATNVIGTPLKKGLVDKYTEDAASAISAREVSEVLVQITGEAMKQEATMSVALLNQLSEVAQQQVMTNTQLMLESQNREQEIIRNEEKFKAEVEEMVAENNAEAAEYQREIKAAYSNMSSIIGAEIKLDPVGKW</sequence>
<dbReference type="RefSeq" id="WP_184134657.1">
    <property type="nucleotide sequence ID" value="NZ_JACHFL010000010.1"/>
</dbReference>
<keyword evidence="2" id="KW-0732">Signal</keyword>
<organism evidence="3 4">
    <name type="scientific">Deinococcus humi</name>
    <dbReference type="NCBI Taxonomy" id="662880"/>
    <lineage>
        <taxon>Bacteria</taxon>
        <taxon>Thermotogati</taxon>
        <taxon>Deinococcota</taxon>
        <taxon>Deinococci</taxon>
        <taxon>Deinococcales</taxon>
        <taxon>Deinococcaceae</taxon>
        <taxon>Deinococcus</taxon>
    </lineage>
</organism>
<protein>
    <submittedName>
        <fullName evidence="3">Uncharacterized protein</fullName>
    </submittedName>
</protein>
<dbReference type="AlphaFoldDB" id="A0A7W8JW67"/>
<accession>A0A7W8JW67</accession>
<reference evidence="3 4" key="1">
    <citation type="submission" date="2020-08" db="EMBL/GenBank/DDBJ databases">
        <title>Genomic Encyclopedia of Type Strains, Phase IV (KMG-IV): sequencing the most valuable type-strain genomes for metagenomic binning, comparative biology and taxonomic classification.</title>
        <authorList>
            <person name="Goeker M."/>
        </authorList>
    </citation>
    <scope>NUCLEOTIDE SEQUENCE [LARGE SCALE GENOMIC DNA]</scope>
    <source>
        <strain evidence="3 4">DSM 27939</strain>
    </source>
</reference>
<evidence type="ECO:0000256" key="2">
    <source>
        <dbReference type="SAM" id="SignalP"/>
    </source>
</evidence>
<keyword evidence="4" id="KW-1185">Reference proteome</keyword>
<feature type="chain" id="PRO_5031372596" evidence="2">
    <location>
        <begin position="22"/>
        <end position="347"/>
    </location>
</feature>
<evidence type="ECO:0000313" key="3">
    <source>
        <dbReference type="EMBL" id="MBB5364340.1"/>
    </source>
</evidence>
<evidence type="ECO:0000313" key="4">
    <source>
        <dbReference type="Proteomes" id="UP000552709"/>
    </source>
</evidence>
<gene>
    <name evidence="3" type="ORF">HNQ08_003452</name>
</gene>
<name>A0A7W8JW67_9DEIO</name>
<dbReference type="EMBL" id="JACHFL010000010">
    <property type="protein sequence ID" value="MBB5364340.1"/>
    <property type="molecule type" value="Genomic_DNA"/>
</dbReference>
<evidence type="ECO:0000256" key="1">
    <source>
        <dbReference type="SAM" id="Coils"/>
    </source>
</evidence>